<reference evidence="1 2" key="1">
    <citation type="journal article" date="2021" name="bioRxiv">
        <title>The Gossypium anomalum genome as a resource for cotton improvement and evolutionary analysis of hybrid incompatibility.</title>
        <authorList>
            <person name="Grover C.E."/>
            <person name="Yuan D."/>
            <person name="Arick M.A."/>
            <person name="Miller E.R."/>
            <person name="Hu G."/>
            <person name="Peterson D.G."/>
            <person name="Wendel J.F."/>
            <person name="Udall J.A."/>
        </authorList>
    </citation>
    <scope>NUCLEOTIDE SEQUENCE [LARGE SCALE GENOMIC DNA]</scope>
    <source>
        <strain evidence="1">JFW-Udall</strain>
        <tissue evidence="1">Leaf</tissue>
    </source>
</reference>
<organism evidence="1 2">
    <name type="scientific">Gossypium anomalum</name>
    <dbReference type="NCBI Taxonomy" id="47600"/>
    <lineage>
        <taxon>Eukaryota</taxon>
        <taxon>Viridiplantae</taxon>
        <taxon>Streptophyta</taxon>
        <taxon>Embryophyta</taxon>
        <taxon>Tracheophyta</taxon>
        <taxon>Spermatophyta</taxon>
        <taxon>Magnoliopsida</taxon>
        <taxon>eudicotyledons</taxon>
        <taxon>Gunneridae</taxon>
        <taxon>Pentapetalae</taxon>
        <taxon>rosids</taxon>
        <taxon>malvids</taxon>
        <taxon>Malvales</taxon>
        <taxon>Malvaceae</taxon>
        <taxon>Malvoideae</taxon>
        <taxon>Gossypium</taxon>
    </lineage>
</organism>
<name>A0A8J6CRX2_9ROSI</name>
<sequence length="169" mass="18436">MGISDEKVVAVIMVGGPPNIPNLAQIYLVGFYEERELSMYVLSISTELRVPVRYLREDKPHDSAGGLYNFRDLIMEDNLSHIFLLNCDVCCSFPLPEMLGNLLHNVVAAGANLVLITRGIEKTTRALVSELKAISKEVEDCELADVAAVSPGNNNEIGNMIAEAMSKVG</sequence>
<dbReference type="EMBL" id="JAHUZN010000010">
    <property type="protein sequence ID" value="KAG8481131.1"/>
    <property type="molecule type" value="Genomic_DNA"/>
</dbReference>
<dbReference type="SUPFAM" id="SSF54849">
    <property type="entry name" value="GroEL-intermediate domain like"/>
    <property type="match status" value="1"/>
</dbReference>
<dbReference type="PANTHER" id="PTHR22572">
    <property type="entry name" value="SUGAR-1-PHOSPHATE GUANYL TRANSFERASE"/>
    <property type="match status" value="1"/>
</dbReference>
<dbReference type="InterPro" id="IPR050486">
    <property type="entry name" value="Mannose-1P_guanyltransferase"/>
</dbReference>
<dbReference type="OrthoDB" id="943474at2759"/>
<accession>A0A8J6CRX2</accession>
<dbReference type="Gene3D" id="1.10.560.10">
    <property type="entry name" value="GroEL-like equatorial domain"/>
    <property type="match status" value="1"/>
</dbReference>
<evidence type="ECO:0000313" key="2">
    <source>
        <dbReference type="Proteomes" id="UP000701853"/>
    </source>
</evidence>
<gene>
    <name evidence="1" type="ORF">CXB51_025876</name>
</gene>
<dbReference type="Proteomes" id="UP000701853">
    <property type="component" value="Chromosome 10"/>
</dbReference>
<dbReference type="AlphaFoldDB" id="A0A8J6CRX2"/>
<dbReference type="InterPro" id="IPR027413">
    <property type="entry name" value="GROEL-like_equatorial_sf"/>
</dbReference>
<protein>
    <submittedName>
        <fullName evidence="1">Uncharacterized protein</fullName>
    </submittedName>
</protein>
<dbReference type="SUPFAM" id="SSF53448">
    <property type="entry name" value="Nucleotide-diphospho-sugar transferases"/>
    <property type="match status" value="1"/>
</dbReference>
<evidence type="ECO:0000313" key="1">
    <source>
        <dbReference type="EMBL" id="KAG8481131.1"/>
    </source>
</evidence>
<dbReference type="InterPro" id="IPR027410">
    <property type="entry name" value="TCP-1-like_intermed_sf"/>
</dbReference>
<dbReference type="InterPro" id="IPR029044">
    <property type="entry name" value="Nucleotide-diphossugar_trans"/>
</dbReference>
<dbReference type="Gene3D" id="3.30.260.10">
    <property type="entry name" value="TCP-1-like chaperonin intermediate domain"/>
    <property type="match status" value="1"/>
</dbReference>
<comment type="caution">
    <text evidence="1">The sequence shown here is derived from an EMBL/GenBank/DDBJ whole genome shotgun (WGS) entry which is preliminary data.</text>
</comment>
<proteinExistence type="predicted"/>
<keyword evidence="2" id="KW-1185">Reference proteome</keyword>